<dbReference type="STRING" id="215637.A0A4V1J4V7"/>
<keyword evidence="1" id="KW-0347">Helicase</keyword>
<dbReference type="Pfam" id="PF04851">
    <property type="entry name" value="ResIII"/>
    <property type="match status" value="1"/>
</dbReference>
<dbReference type="Proteomes" id="UP000268162">
    <property type="component" value="Unassembled WGS sequence"/>
</dbReference>
<dbReference type="PANTHER" id="PTHR47396:SF1">
    <property type="entry name" value="ATP-DEPENDENT HELICASE IRC3-RELATED"/>
    <property type="match status" value="1"/>
</dbReference>
<evidence type="ECO:0000313" key="4">
    <source>
        <dbReference type="EMBL" id="RKP36899.1"/>
    </source>
</evidence>
<dbReference type="GO" id="GO:0061749">
    <property type="term" value="F:forked DNA-dependent helicase activity"/>
    <property type="evidence" value="ECO:0007669"/>
    <property type="project" value="TreeGrafter"/>
</dbReference>
<protein>
    <submittedName>
        <fullName evidence="4">P-loop containing nucleoside triphosphate hydrolase protein</fullName>
    </submittedName>
</protein>
<dbReference type="SMART" id="SM00487">
    <property type="entry name" value="DEXDc"/>
    <property type="match status" value="1"/>
</dbReference>
<keyword evidence="1" id="KW-0547">Nucleotide-binding</keyword>
<accession>A0A4V1J4V7</accession>
<organism evidence="4 5">
    <name type="scientific">Dimargaris cristalligena</name>
    <dbReference type="NCBI Taxonomy" id="215637"/>
    <lineage>
        <taxon>Eukaryota</taxon>
        <taxon>Fungi</taxon>
        <taxon>Fungi incertae sedis</taxon>
        <taxon>Zoopagomycota</taxon>
        <taxon>Kickxellomycotina</taxon>
        <taxon>Dimargaritomycetes</taxon>
        <taxon>Dimargaritales</taxon>
        <taxon>Dimargaritaceae</taxon>
        <taxon>Dimargaris</taxon>
    </lineage>
</organism>
<keyword evidence="1" id="KW-0067">ATP-binding</keyword>
<evidence type="ECO:0000259" key="3">
    <source>
        <dbReference type="PROSITE" id="PS51194"/>
    </source>
</evidence>
<dbReference type="SUPFAM" id="SSF52540">
    <property type="entry name" value="P-loop containing nucleoside triphosphate hydrolases"/>
    <property type="match status" value="1"/>
</dbReference>
<evidence type="ECO:0000313" key="5">
    <source>
        <dbReference type="Proteomes" id="UP000268162"/>
    </source>
</evidence>
<sequence>MFNLPLLWSRITRPPGSQQGLQFVYQRLEGLGARRAVANGPHRSLPASAPENPDLHANSPELIPVPGELAPPVSTLRPYQQDCITTSLSAFEAGLRRQAVSLPVGSGKTVIFSHLISQIPDRRSGANKVLILAHREELLFQASRQIGKYAPNLRVELEQGVNRASPLADVVVASAHHAAATVYLRILTHFGADSPQSEVLVWGCSATLRRHDRLTLGVAFDKITYHRDFMQMIREKWLCPIRALVVQTTTDLSKVHSLAGDFAVNELSQQVNTARRNDMVGRAWQQVAYARQSTLVFAVDVAHVQGLWAAFRAHGVAAEMVTGTTRAEDRYDMLTRFAQRKVPVMINCSILTEGTDVPAIDCIIMARPTRSAVLYQQMVGRGLRLYPDKTDCLVVDFVDVAKSKANLLTTPSLTGIEPVTTFRERPPRDASEGSPEFIDDGALEVVREHADQAAASPTGAVSFRVEAQKHPFLEWASRQQSRHDSTSRVSSLAWVQIHKGQYVLSSGPQMYVYVERTPAVIHS</sequence>
<dbReference type="CDD" id="cd18799">
    <property type="entry name" value="SF2_C_EcoAI-like"/>
    <property type="match status" value="1"/>
</dbReference>
<dbReference type="GO" id="GO:0036121">
    <property type="term" value="F:double-stranded DNA helicase activity"/>
    <property type="evidence" value="ECO:0007669"/>
    <property type="project" value="TreeGrafter"/>
</dbReference>
<evidence type="ECO:0000256" key="2">
    <source>
        <dbReference type="SAM" id="MobiDB-lite"/>
    </source>
</evidence>
<dbReference type="InterPro" id="IPR001650">
    <property type="entry name" value="Helicase_C-like"/>
</dbReference>
<dbReference type="GO" id="GO:0016787">
    <property type="term" value="F:hydrolase activity"/>
    <property type="evidence" value="ECO:0007669"/>
    <property type="project" value="UniProtKB-KW"/>
</dbReference>
<keyword evidence="5" id="KW-1185">Reference proteome</keyword>
<evidence type="ECO:0000256" key="1">
    <source>
        <dbReference type="ARBA" id="ARBA00022806"/>
    </source>
</evidence>
<feature type="region of interest" description="Disordered" evidence="2">
    <location>
        <begin position="39"/>
        <end position="62"/>
    </location>
</feature>
<dbReference type="InterPro" id="IPR006935">
    <property type="entry name" value="Helicase/UvrB_N"/>
</dbReference>
<dbReference type="SMART" id="SM00490">
    <property type="entry name" value="HELICc"/>
    <property type="match status" value="1"/>
</dbReference>
<dbReference type="PROSITE" id="PS51194">
    <property type="entry name" value="HELICASE_CTER"/>
    <property type="match status" value="1"/>
</dbReference>
<dbReference type="GO" id="GO:0000403">
    <property type="term" value="F:Y-form DNA binding"/>
    <property type="evidence" value="ECO:0007669"/>
    <property type="project" value="TreeGrafter"/>
</dbReference>
<dbReference type="InterPro" id="IPR027417">
    <property type="entry name" value="P-loop_NTPase"/>
</dbReference>
<dbReference type="GO" id="GO:0005759">
    <property type="term" value="C:mitochondrial matrix"/>
    <property type="evidence" value="ECO:0007669"/>
    <property type="project" value="TreeGrafter"/>
</dbReference>
<gene>
    <name evidence="4" type="ORF">BJ085DRAFT_35838</name>
</gene>
<dbReference type="GO" id="GO:0005524">
    <property type="term" value="F:ATP binding"/>
    <property type="evidence" value="ECO:0007669"/>
    <property type="project" value="InterPro"/>
</dbReference>
<reference evidence="5" key="1">
    <citation type="journal article" date="2018" name="Nat. Microbiol.">
        <title>Leveraging single-cell genomics to expand the fungal tree of life.</title>
        <authorList>
            <person name="Ahrendt S.R."/>
            <person name="Quandt C.A."/>
            <person name="Ciobanu D."/>
            <person name="Clum A."/>
            <person name="Salamov A."/>
            <person name="Andreopoulos B."/>
            <person name="Cheng J.F."/>
            <person name="Woyke T."/>
            <person name="Pelin A."/>
            <person name="Henrissat B."/>
            <person name="Reynolds N.K."/>
            <person name="Benny G.L."/>
            <person name="Smith M.E."/>
            <person name="James T.Y."/>
            <person name="Grigoriev I.V."/>
        </authorList>
    </citation>
    <scope>NUCLEOTIDE SEQUENCE [LARGE SCALE GENOMIC DNA]</scope>
    <source>
        <strain evidence="5">RSA 468</strain>
    </source>
</reference>
<dbReference type="InterPro" id="IPR014001">
    <property type="entry name" value="Helicase_ATP-bd"/>
</dbReference>
<dbReference type="GO" id="GO:0070125">
    <property type="term" value="P:mitochondrial translational elongation"/>
    <property type="evidence" value="ECO:0007669"/>
    <property type="project" value="TreeGrafter"/>
</dbReference>
<name>A0A4V1J4V7_9FUNG</name>
<dbReference type="Pfam" id="PF00271">
    <property type="entry name" value="Helicase_C"/>
    <property type="match status" value="1"/>
</dbReference>
<dbReference type="PANTHER" id="PTHR47396">
    <property type="entry name" value="TYPE I RESTRICTION ENZYME ECOKI R PROTEIN"/>
    <property type="match status" value="1"/>
</dbReference>
<dbReference type="InterPro" id="IPR050742">
    <property type="entry name" value="Helicase_Restrict-Modif_Enz"/>
</dbReference>
<feature type="domain" description="Helicase C-terminal" evidence="3">
    <location>
        <begin position="283"/>
        <end position="424"/>
    </location>
</feature>
<keyword evidence="4" id="KW-0378">Hydrolase</keyword>
<dbReference type="AlphaFoldDB" id="A0A4V1J4V7"/>
<dbReference type="GO" id="GO:0032042">
    <property type="term" value="P:mitochondrial DNA metabolic process"/>
    <property type="evidence" value="ECO:0007669"/>
    <property type="project" value="TreeGrafter"/>
</dbReference>
<proteinExistence type="predicted"/>
<dbReference type="EMBL" id="ML002577">
    <property type="protein sequence ID" value="RKP36899.1"/>
    <property type="molecule type" value="Genomic_DNA"/>
</dbReference>
<dbReference type="Gene3D" id="3.40.50.300">
    <property type="entry name" value="P-loop containing nucleotide triphosphate hydrolases"/>
    <property type="match status" value="2"/>
</dbReference>